<evidence type="ECO:0000256" key="1">
    <source>
        <dbReference type="ARBA" id="ARBA00004123"/>
    </source>
</evidence>
<evidence type="ECO:0000313" key="4">
    <source>
        <dbReference type="Proteomes" id="UP000499080"/>
    </source>
</evidence>
<name>A0A4Y2D1W2_ARAVE</name>
<reference evidence="3 4" key="1">
    <citation type="journal article" date="2019" name="Sci. Rep.">
        <title>Orb-weaving spider Araneus ventricosus genome elucidates the spidroin gene catalogue.</title>
        <authorList>
            <person name="Kono N."/>
            <person name="Nakamura H."/>
            <person name="Ohtoshi R."/>
            <person name="Moran D.A.P."/>
            <person name="Shinohara A."/>
            <person name="Yoshida Y."/>
            <person name="Fujiwara M."/>
            <person name="Mori M."/>
            <person name="Tomita M."/>
            <person name="Arakawa K."/>
        </authorList>
    </citation>
    <scope>NUCLEOTIDE SEQUENCE [LARGE SCALE GENOMIC DNA]</scope>
</reference>
<accession>A0A4Y2D1W2</accession>
<organism evidence="3 4">
    <name type="scientific">Araneus ventricosus</name>
    <name type="common">Orbweaver spider</name>
    <name type="synonym">Epeira ventricosa</name>
    <dbReference type="NCBI Taxonomy" id="182803"/>
    <lineage>
        <taxon>Eukaryota</taxon>
        <taxon>Metazoa</taxon>
        <taxon>Ecdysozoa</taxon>
        <taxon>Arthropoda</taxon>
        <taxon>Chelicerata</taxon>
        <taxon>Arachnida</taxon>
        <taxon>Araneae</taxon>
        <taxon>Araneomorphae</taxon>
        <taxon>Entelegynae</taxon>
        <taxon>Araneoidea</taxon>
        <taxon>Araneidae</taxon>
        <taxon>Araneus</taxon>
    </lineage>
</organism>
<evidence type="ECO:0000259" key="2">
    <source>
        <dbReference type="Pfam" id="PF04218"/>
    </source>
</evidence>
<gene>
    <name evidence="3" type="ORF">AVEN_50027_1</name>
</gene>
<feature type="domain" description="HTH psq-type" evidence="2">
    <location>
        <begin position="81"/>
        <end position="131"/>
    </location>
</feature>
<dbReference type="EMBL" id="BGPR01000283">
    <property type="protein sequence ID" value="GBM10319.1"/>
    <property type="molecule type" value="Genomic_DNA"/>
</dbReference>
<dbReference type="OrthoDB" id="6422574at2759"/>
<comment type="subcellular location">
    <subcellularLocation>
        <location evidence="1">Nucleus</location>
    </subcellularLocation>
</comment>
<dbReference type="GO" id="GO:0005634">
    <property type="term" value="C:nucleus"/>
    <property type="evidence" value="ECO:0007669"/>
    <property type="project" value="UniProtKB-SubCell"/>
</dbReference>
<proteinExistence type="predicted"/>
<keyword evidence="4" id="KW-1185">Reference proteome</keyword>
<dbReference type="InterPro" id="IPR009057">
    <property type="entry name" value="Homeodomain-like_sf"/>
</dbReference>
<dbReference type="SUPFAM" id="SSF46689">
    <property type="entry name" value="Homeodomain-like"/>
    <property type="match status" value="1"/>
</dbReference>
<dbReference type="InterPro" id="IPR007889">
    <property type="entry name" value="HTH_Psq"/>
</dbReference>
<evidence type="ECO:0000313" key="3">
    <source>
        <dbReference type="EMBL" id="GBM10319.1"/>
    </source>
</evidence>
<sequence length="149" mass="16908">MDIQGRIVSAGSDECHSYQFVTQASCCVYVTGSTNLTTRVKSVCEKRLWGVVEIKKCVNCQFELQKWKVVGAMETYKVSVKRKLNVLTVKKKVEIFEAVDKGGKKGQIAMDFKIPALTLSTILKDREKIKRLFELTKGSMKKIRIEILN</sequence>
<dbReference type="Gene3D" id="1.10.10.60">
    <property type="entry name" value="Homeodomain-like"/>
    <property type="match status" value="1"/>
</dbReference>
<protein>
    <recommendedName>
        <fullName evidence="2">HTH psq-type domain-containing protein</fullName>
    </recommendedName>
</protein>
<dbReference type="Pfam" id="PF04218">
    <property type="entry name" value="CENP-B_N"/>
    <property type="match status" value="1"/>
</dbReference>
<dbReference type="Proteomes" id="UP000499080">
    <property type="component" value="Unassembled WGS sequence"/>
</dbReference>
<comment type="caution">
    <text evidence="3">The sequence shown here is derived from an EMBL/GenBank/DDBJ whole genome shotgun (WGS) entry which is preliminary data.</text>
</comment>
<dbReference type="GO" id="GO:0003677">
    <property type="term" value="F:DNA binding"/>
    <property type="evidence" value="ECO:0007669"/>
    <property type="project" value="InterPro"/>
</dbReference>
<dbReference type="AlphaFoldDB" id="A0A4Y2D1W2"/>